<evidence type="ECO:0000313" key="4">
    <source>
        <dbReference type="Proteomes" id="UP001596407"/>
    </source>
</evidence>
<reference evidence="3" key="1">
    <citation type="journal article" date="2014" name="Int. J. Syst. Evol. Microbiol.">
        <title>Complete genome sequence of Corynebacterium casei LMG S-19264T (=DSM 44701T), isolated from a smear-ripened cheese.</title>
        <authorList>
            <consortium name="US DOE Joint Genome Institute (JGI-PGF)"/>
            <person name="Walter F."/>
            <person name="Albersmeier A."/>
            <person name="Kalinowski J."/>
            <person name="Ruckert C."/>
        </authorList>
    </citation>
    <scope>NUCLEOTIDE SEQUENCE [LARGE SCALE GENOMIC DNA]</scope>
    <source>
        <strain evidence="3">CCM 7472</strain>
    </source>
</reference>
<keyword evidence="4" id="KW-1185">Reference proteome</keyword>
<proteinExistence type="predicted"/>
<dbReference type="InterPro" id="IPR011991">
    <property type="entry name" value="ArsR-like_HTH"/>
</dbReference>
<name>A0ABD5WJ79_9EURY</name>
<dbReference type="Gene3D" id="1.10.10.10">
    <property type="entry name" value="Winged helix-like DNA-binding domain superfamily/Winged helix DNA-binding domain"/>
    <property type="match status" value="1"/>
</dbReference>
<dbReference type="InterPro" id="IPR036388">
    <property type="entry name" value="WH-like_DNA-bd_sf"/>
</dbReference>
<gene>
    <name evidence="2" type="ORF">ACFQJ6_02320</name>
    <name evidence="3" type="ORF">ACFQJ6_02875</name>
</gene>
<feature type="domain" description="HTH iclR-type" evidence="1">
    <location>
        <begin position="38"/>
        <end position="86"/>
    </location>
</feature>
<evidence type="ECO:0000259" key="1">
    <source>
        <dbReference type="Pfam" id="PF09339"/>
    </source>
</evidence>
<dbReference type="Proteomes" id="UP001596407">
    <property type="component" value="Unassembled WGS sequence"/>
</dbReference>
<dbReference type="AlphaFoldDB" id="A0ABD5WJ79"/>
<dbReference type="InterPro" id="IPR036390">
    <property type="entry name" value="WH_DNA-bd_sf"/>
</dbReference>
<dbReference type="SUPFAM" id="SSF46785">
    <property type="entry name" value="Winged helix' DNA-binding domain"/>
    <property type="match status" value="1"/>
</dbReference>
<dbReference type="EMBL" id="JBHSZH010000002">
    <property type="protein sequence ID" value="MFC7079145.1"/>
    <property type="molecule type" value="Genomic_DNA"/>
</dbReference>
<sequence length="112" mass="11630">MASNLSNADAESETDVVRVEAAVEQVLNGVRVGLDGATAKTLDTLQLLATIEGPVSISELASDSDAAKSTVARHVTQLAEAGAVRTSAEGKTKQVELTLTGRLLLRTHAESM</sequence>
<dbReference type="EMBL" id="JBHSZH010000002">
    <property type="protein sequence ID" value="MFC7079239.1"/>
    <property type="molecule type" value="Genomic_DNA"/>
</dbReference>
<protein>
    <submittedName>
        <fullName evidence="3">Helix-turn-helix domain-containing protein</fullName>
    </submittedName>
</protein>
<dbReference type="InterPro" id="IPR005471">
    <property type="entry name" value="Tscrpt_reg_IclR_N"/>
</dbReference>
<dbReference type="CDD" id="cd00090">
    <property type="entry name" value="HTH_ARSR"/>
    <property type="match status" value="1"/>
</dbReference>
<reference evidence="3" key="3">
    <citation type="submission" date="2024-09" db="EMBL/GenBank/DDBJ databases">
        <authorList>
            <person name="Sun Q."/>
        </authorList>
    </citation>
    <scope>NUCLEOTIDE SEQUENCE</scope>
    <source>
        <strain evidence="3">CCM 7472</strain>
    </source>
</reference>
<evidence type="ECO:0000313" key="3">
    <source>
        <dbReference type="EMBL" id="MFC7079239.1"/>
    </source>
</evidence>
<accession>A0ABD5WJ79</accession>
<comment type="caution">
    <text evidence="3">The sequence shown here is derived from an EMBL/GenBank/DDBJ whole genome shotgun (WGS) entry which is preliminary data.</text>
</comment>
<reference evidence="4" key="2">
    <citation type="journal article" date="2019" name="Int. J. Syst. Evol. Microbiol.">
        <title>The Global Catalogue of Microorganisms (GCM) 10K type strain sequencing project: providing services to taxonomists for standard genome sequencing and annotation.</title>
        <authorList>
            <consortium name="The Broad Institute Genomics Platform"/>
            <consortium name="The Broad Institute Genome Sequencing Center for Infectious Disease"/>
            <person name="Wu L."/>
            <person name="Ma J."/>
        </authorList>
    </citation>
    <scope>NUCLEOTIDE SEQUENCE [LARGE SCALE GENOMIC DNA]</scope>
    <source>
        <strain evidence="4">DT72</strain>
    </source>
</reference>
<dbReference type="GeneID" id="79305846"/>
<organism evidence="3 4">
    <name type="scientific">Halorussus caseinilyticus</name>
    <dbReference type="NCBI Taxonomy" id="3034025"/>
    <lineage>
        <taxon>Archaea</taxon>
        <taxon>Methanobacteriati</taxon>
        <taxon>Methanobacteriota</taxon>
        <taxon>Stenosarchaea group</taxon>
        <taxon>Halobacteria</taxon>
        <taxon>Halobacteriales</taxon>
        <taxon>Haladaptataceae</taxon>
        <taxon>Halorussus</taxon>
    </lineage>
</organism>
<dbReference type="RefSeq" id="WP_276282777.1">
    <property type="nucleotide sequence ID" value="NZ_CP119812.1"/>
</dbReference>
<evidence type="ECO:0000313" key="2">
    <source>
        <dbReference type="EMBL" id="MFC7079145.1"/>
    </source>
</evidence>
<dbReference type="Pfam" id="PF09339">
    <property type="entry name" value="HTH_IclR"/>
    <property type="match status" value="1"/>
</dbReference>